<evidence type="ECO:0000256" key="6">
    <source>
        <dbReference type="PIRNR" id="PIRNR015840"/>
    </source>
</evidence>
<feature type="transmembrane region" description="Helical" evidence="7">
    <location>
        <begin position="39"/>
        <end position="58"/>
    </location>
</feature>
<accession>G0QRD2</accession>
<evidence type="ECO:0000313" key="9">
    <source>
        <dbReference type="Proteomes" id="UP000008983"/>
    </source>
</evidence>
<dbReference type="Proteomes" id="UP000008983">
    <property type="component" value="Unassembled WGS sequence"/>
</dbReference>
<sequence>MNQAAQGKIEFEQRSQNRCWKILFLKKWHPQPTVQGTKYLFLLVSLLFIGFGIAIVIINSKIQEHIISDYEKDLRNSDIGLQKSIENGVNLDQDAVANPCGLIAKSFFNDTYLLFNSDNIQVPINENGIAWPDDKGNKFKKNKNPAVHWIDPTNEHFIVWMRTSGLPNFRKLWGRIEQDLEAGEYSFAIQNNYPVNDFGGHKGIVLSNSGPFGGKNYFLAYAFIAVGIISFLIAAAFWIKQKTTGDKFGSNRHHQD</sequence>
<dbReference type="GO" id="GO:0005886">
    <property type="term" value="C:plasma membrane"/>
    <property type="evidence" value="ECO:0007669"/>
    <property type="project" value="TreeGrafter"/>
</dbReference>
<feature type="transmembrane region" description="Helical" evidence="7">
    <location>
        <begin position="218"/>
        <end position="239"/>
    </location>
</feature>
<keyword evidence="3 7" id="KW-0812">Transmembrane</keyword>
<dbReference type="PANTHER" id="PTHR10926:SF0">
    <property type="entry name" value="CDC50, ISOFORM A"/>
    <property type="match status" value="1"/>
</dbReference>
<dbReference type="AlphaFoldDB" id="G0QRD2"/>
<name>G0QRD2_ICHMU</name>
<reference evidence="8 9" key="1">
    <citation type="submission" date="2011-07" db="EMBL/GenBank/DDBJ databases">
        <authorList>
            <person name="Coyne R."/>
            <person name="Brami D."/>
            <person name="Johnson J."/>
            <person name="Hostetler J."/>
            <person name="Hannick L."/>
            <person name="Clark T."/>
            <person name="Cassidy-Hanley D."/>
            <person name="Inman J."/>
        </authorList>
    </citation>
    <scope>NUCLEOTIDE SEQUENCE [LARGE SCALE GENOMIC DNA]</scope>
    <source>
        <strain evidence="8 9">G5</strain>
    </source>
</reference>
<dbReference type="GO" id="GO:0005783">
    <property type="term" value="C:endoplasmic reticulum"/>
    <property type="evidence" value="ECO:0007669"/>
    <property type="project" value="TreeGrafter"/>
</dbReference>
<dbReference type="OrthoDB" id="340608at2759"/>
<keyword evidence="5 6" id="KW-0472">Membrane</keyword>
<proteinExistence type="inferred from homology"/>
<dbReference type="Pfam" id="PF03381">
    <property type="entry name" value="CDC50"/>
    <property type="match status" value="1"/>
</dbReference>
<keyword evidence="4 7" id="KW-1133">Transmembrane helix</keyword>
<dbReference type="PIRSF" id="PIRSF015840">
    <property type="entry name" value="DUF284_TM_euk"/>
    <property type="match status" value="1"/>
</dbReference>
<evidence type="ECO:0000256" key="4">
    <source>
        <dbReference type="ARBA" id="ARBA00022989"/>
    </source>
</evidence>
<dbReference type="OMA" id="GIAYITM"/>
<evidence type="ECO:0000256" key="3">
    <source>
        <dbReference type="ARBA" id="ARBA00022692"/>
    </source>
</evidence>
<organism evidence="8 9">
    <name type="scientific">Ichthyophthirius multifiliis</name>
    <name type="common">White spot disease agent</name>
    <name type="synonym">Ich</name>
    <dbReference type="NCBI Taxonomy" id="5932"/>
    <lineage>
        <taxon>Eukaryota</taxon>
        <taxon>Sar</taxon>
        <taxon>Alveolata</taxon>
        <taxon>Ciliophora</taxon>
        <taxon>Intramacronucleata</taxon>
        <taxon>Oligohymenophorea</taxon>
        <taxon>Hymenostomatida</taxon>
        <taxon>Ophryoglenina</taxon>
        <taxon>Ichthyophthirius</taxon>
    </lineage>
</organism>
<dbReference type="GeneID" id="14908384"/>
<dbReference type="InParanoid" id="G0QRD2"/>
<protein>
    <submittedName>
        <fullName evidence="8">Ligand-effect modulator 3 LEM3 family protein, putative</fullName>
    </submittedName>
</protein>
<evidence type="ECO:0000256" key="5">
    <source>
        <dbReference type="ARBA" id="ARBA00023136"/>
    </source>
</evidence>
<dbReference type="EMBL" id="GL983749">
    <property type="protein sequence ID" value="EGR32230.1"/>
    <property type="molecule type" value="Genomic_DNA"/>
</dbReference>
<evidence type="ECO:0000256" key="7">
    <source>
        <dbReference type="SAM" id="Phobius"/>
    </source>
</evidence>
<dbReference type="GO" id="GO:0005794">
    <property type="term" value="C:Golgi apparatus"/>
    <property type="evidence" value="ECO:0007669"/>
    <property type="project" value="TreeGrafter"/>
</dbReference>
<comment type="subcellular location">
    <subcellularLocation>
        <location evidence="1">Membrane</location>
        <topology evidence="1">Multi-pass membrane protein</topology>
    </subcellularLocation>
</comment>
<dbReference type="STRING" id="857967.G0QRD2"/>
<evidence type="ECO:0000256" key="1">
    <source>
        <dbReference type="ARBA" id="ARBA00004141"/>
    </source>
</evidence>
<keyword evidence="9" id="KW-1185">Reference proteome</keyword>
<dbReference type="eggNOG" id="KOG2952">
    <property type="taxonomic scope" value="Eukaryota"/>
</dbReference>
<gene>
    <name evidence="8" type="ORF">IMG5_091780</name>
</gene>
<dbReference type="PANTHER" id="PTHR10926">
    <property type="entry name" value="CELL CYCLE CONTROL PROTEIN 50"/>
    <property type="match status" value="1"/>
</dbReference>
<comment type="similarity">
    <text evidence="2 6">Belongs to the CDC50/LEM3 family.</text>
</comment>
<dbReference type="RefSeq" id="XP_004035716.1">
    <property type="nucleotide sequence ID" value="XM_004035668.1"/>
</dbReference>
<evidence type="ECO:0000313" key="8">
    <source>
        <dbReference type="EMBL" id="EGR32230.1"/>
    </source>
</evidence>
<dbReference type="InterPro" id="IPR005045">
    <property type="entry name" value="CDC50/LEM3_fam"/>
</dbReference>
<evidence type="ECO:0000256" key="2">
    <source>
        <dbReference type="ARBA" id="ARBA00009457"/>
    </source>
</evidence>